<dbReference type="GO" id="GO:0006298">
    <property type="term" value="P:mismatch repair"/>
    <property type="evidence" value="ECO:0007669"/>
    <property type="project" value="InterPro"/>
</dbReference>
<dbReference type="Gene3D" id="3.30.565.10">
    <property type="entry name" value="Histidine kinase-like ATPase, C-terminal domain"/>
    <property type="match status" value="1"/>
</dbReference>
<evidence type="ECO:0000256" key="1">
    <source>
        <dbReference type="ARBA" id="ARBA00006082"/>
    </source>
</evidence>
<feature type="region of interest" description="Disordered" evidence="2">
    <location>
        <begin position="1096"/>
        <end position="1130"/>
    </location>
</feature>
<name>A0A316V004_9BASI</name>
<dbReference type="GO" id="GO:0016887">
    <property type="term" value="F:ATP hydrolysis activity"/>
    <property type="evidence" value="ECO:0007669"/>
    <property type="project" value="InterPro"/>
</dbReference>
<feature type="compositionally biased region" description="Basic and acidic residues" evidence="2">
    <location>
        <begin position="414"/>
        <end position="423"/>
    </location>
</feature>
<dbReference type="PANTHER" id="PTHR10073:SF47">
    <property type="entry name" value="DNA MISMATCH REPAIR PROTEIN MLH3"/>
    <property type="match status" value="1"/>
</dbReference>
<sequence length="1130" mass="121214">MTTAKERATGLSTSSHGQQQSLPPILRLSSSVGSLLRSTAQLPSLSSLVIQLAHNAIDAGATQVRIAIHPESCGISCWDDGQGFEAALLVPAPQGKEAEALDRYVTTKAHSSMTYGNKGEALASMAAIGILHIETTLHGSGSYLDGTRWTLLKRGDRLLYSGPADQAASLPSASASAEYLTMAPSRKGTTVTVRDIFSALPLRRPLLSSRDSLAREVKACAQALTQVSLREHRVSFLLEVASASAGRTIVHLKAPRCDSMLERFAQVRFPVSPALCGTVYAKRRLVAGSKQQEASAPRVVIKGFFLFEGQESRGDQHIYLQGHRLPAGMELSDFWAQIGADQRRAHQWQDSPDRQGGAISAQHGHASSTGGIHWQRRPAPTPSEEGNVHHVLSSTIARGFKSNDDNATNLVGKDGPKRYDRKGGGAAQRGSCPAYVFELWVQVPDMSATGGDGRVVLDEGRIVTALCEEVRDVQRVHGLVSKARKRPSTACEILAGREEERLAAMKRPKTTAFAADWGKQLLPKAFPAMKQAKAEGKEGVRPSSTAGAISSNDDTPDVDRQRGDDDAAYTAKDASVPPGYVKYIDSITKRTFFIDERTGNSYPADRPPPGMTEEVTTSPSTHLEERGIPPMAQTPSALVGASRKTLRRAWDTDGAEASEKTPPRWLEETLAEWHNPALPLQRPTAPEGNAIDSGIDPPIASLPSLLPLLTDNTWEGAAATSGHTGCDCCSGETNSHPASLSASQQTRQERKLPLPHMQMKSGYFTSSVPHARGNSCGRATLPCDARPFTVRKEQLSGLVSVIGQAAKKFIVCIVDDGAGRRGIICVDQHAADERRRLEGMLGDYAAACEREERRRRGGEETGELGTGEEEGPSHQLKAPLRIWLPEAEAKEVLQGLPPSGITTAESTASGHVEQLSPLAQRLRYWGFAFSRCGDTDGDDSQSKSSEPSLPILVTHVPLAVSDRLRREVATLTAVVRSFTSQTEEQASGLIGGDSDHSSTVPPSATSTSWMSTLRHLPARLLDLFKSRSCRGAIMFNDVLTKEQCERLVGQWTSTDLPLICAHGRRSAVGLCGLAGDGAGGDRRRVVRWEKAGLLGGEVGGARSTGKGGSDHEGSDEATEAMMQDSYGGKG</sequence>
<dbReference type="SUPFAM" id="SSF55874">
    <property type="entry name" value="ATPase domain of HSP90 chaperone/DNA topoisomerase II/histidine kinase"/>
    <property type="match status" value="1"/>
</dbReference>
<feature type="compositionally biased region" description="Polar residues" evidence="2">
    <location>
        <begin position="542"/>
        <end position="553"/>
    </location>
</feature>
<dbReference type="InterPro" id="IPR042120">
    <property type="entry name" value="MutL_C_dimsub"/>
</dbReference>
<feature type="region of interest" description="Disordered" evidence="2">
    <location>
        <begin position="529"/>
        <end position="572"/>
    </location>
</feature>
<dbReference type="STRING" id="1569628.A0A316V004"/>
<evidence type="ECO:0000259" key="3">
    <source>
        <dbReference type="SMART" id="SM00853"/>
    </source>
</evidence>
<dbReference type="PANTHER" id="PTHR10073">
    <property type="entry name" value="DNA MISMATCH REPAIR PROTEIN MLH, PMS, MUTL"/>
    <property type="match status" value="1"/>
</dbReference>
<feature type="region of interest" description="Disordered" evidence="2">
    <location>
        <begin position="851"/>
        <end position="875"/>
    </location>
</feature>
<evidence type="ECO:0000256" key="2">
    <source>
        <dbReference type="SAM" id="MobiDB-lite"/>
    </source>
</evidence>
<organism evidence="4 5">
    <name type="scientific">Jaminaea rosea</name>
    <dbReference type="NCBI Taxonomy" id="1569628"/>
    <lineage>
        <taxon>Eukaryota</taxon>
        <taxon>Fungi</taxon>
        <taxon>Dikarya</taxon>
        <taxon>Basidiomycota</taxon>
        <taxon>Ustilaginomycotina</taxon>
        <taxon>Exobasidiomycetes</taxon>
        <taxon>Microstromatales</taxon>
        <taxon>Microstromatales incertae sedis</taxon>
        <taxon>Jaminaea</taxon>
    </lineage>
</organism>
<feature type="compositionally biased region" description="Acidic residues" evidence="2">
    <location>
        <begin position="860"/>
        <end position="870"/>
    </location>
</feature>
<dbReference type="GO" id="GO:0140664">
    <property type="term" value="F:ATP-dependent DNA damage sensor activity"/>
    <property type="evidence" value="ECO:0007669"/>
    <property type="project" value="InterPro"/>
</dbReference>
<reference evidence="4 5" key="1">
    <citation type="journal article" date="2018" name="Mol. Biol. Evol.">
        <title>Broad Genomic Sampling Reveals a Smut Pathogenic Ancestry of the Fungal Clade Ustilaginomycotina.</title>
        <authorList>
            <person name="Kijpornyongpan T."/>
            <person name="Mondo S.J."/>
            <person name="Barry K."/>
            <person name="Sandor L."/>
            <person name="Lee J."/>
            <person name="Lipzen A."/>
            <person name="Pangilinan J."/>
            <person name="LaButti K."/>
            <person name="Hainaut M."/>
            <person name="Henrissat B."/>
            <person name="Grigoriev I.V."/>
            <person name="Spatafora J.W."/>
            <person name="Aime M.C."/>
        </authorList>
    </citation>
    <scope>NUCLEOTIDE SEQUENCE [LARGE SCALE GENOMIC DNA]</scope>
    <source>
        <strain evidence="4 5">MCA 5214</strain>
    </source>
</reference>
<dbReference type="InterPro" id="IPR014790">
    <property type="entry name" value="MutL_C"/>
</dbReference>
<dbReference type="InterPro" id="IPR038973">
    <property type="entry name" value="MutL/Mlh/Pms-like"/>
</dbReference>
<dbReference type="SMART" id="SM00853">
    <property type="entry name" value="MutL_C"/>
    <property type="match status" value="1"/>
</dbReference>
<feature type="domain" description="MutL C-terminal dimerisation" evidence="3">
    <location>
        <begin position="801"/>
        <end position="1039"/>
    </location>
</feature>
<dbReference type="GO" id="GO:0005524">
    <property type="term" value="F:ATP binding"/>
    <property type="evidence" value="ECO:0007669"/>
    <property type="project" value="InterPro"/>
</dbReference>
<protein>
    <recommendedName>
        <fullName evidence="3">MutL C-terminal dimerisation domain-containing protein</fullName>
    </recommendedName>
</protein>
<evidence type="ECO:0000313" key="4">
    <source>
        <dbReference type="EMBL" id="PWN30879.1"/>
    </source>
</evidence>
<feature type="region of interest" description="Disordered" evidence="2">
    <location>
        <begin position="342"/>
        <end position="426"/>
    </location>
</feature>
<keyword evidence="5" id="KW-1185">Reference proteome</keyword>
<accession>A0A316V004</accession>
<dbReference type="OrthoDB" id="429932at2759"/>
<dbReference type="GO" id="GO:0032300">
    <property type="term" value="C:mismatch repair complex"/>
    <property type="evidence" value="ECO:0007669"/>
    <property type="project" value="InterPro"/>
</dbReference>
<dbReference type="Proteomes" id="UP000245884">
    <property type="component" value="Unassembled WGS sequence"/>
</dbReference>
<comment type="similarity">
    <text evidence="1">Belongs to the DNA mismatch repair MutL/HexB family.</text>
</comment>
<proteinExistence type="inferred from homology"/>
<gene>
    <name evidence="4" type="ORF">BDZ90DRAFT_26516</name>
</gene>
<feature type="region of interest" description="Disordered" evidence="2">
    <location>
        <begin position="985"/>
        <end position="1007"/>
    </location>
</feature>
<feature type="compositionally biased region" description="Low complexity" evidence="2">
    <location>
        <begin position="997"/>
        <end position="1007"/>
    </location>
</feature>
<evidence type="ECO:0000313" key="5">
    <source>
        <dbReference type="Proteomes" id="UP000245884"/>
    </source>
</evidence>
<feature type="region of interest" description="Disordered" evidence="2">
    <location>
        <begin position="1"/>
        <end position="23"/>
    </location>
</feature>
<feature type="region of interest" description="Disordered" evidence="2">
    <location>
        <begin position="598"/>
        <end position="641"/>
    </location>
</feature>
<dbReference type="Gene3D" id="3.30.1540.20">
    <property type="entry name" value="MutL, C-terminal domain, dimerisation subdomain"/>
    <property type="match status" value="2"/>
</dbReference>
<dbReference type="GeneID" id="37030477"/>
<dbReference type="InterPro" id="IPR037198">
    <property type="entry name" value="MutL_C_sf"/>
</dbReference>
<dbReference type="RefSeq" id="XP_025365491.1">
    <property type="nucleotide sequence ID" value="XM_025508654.1"/>
</dbReference>
<dbReference type="SUPFAM" id="SSF118116">
    <property type="entry name" value="DNA mismatch repair protein MutL"/>
    <property type="match status" value="1"/>
</dbReference>
<dbReference type="AlphaFoldDB" id="A0A316V004"/>
<feature type="compositionally biased region" description="Polar residues" evidence="2">
    <location>
        <begin position="10"/>
        <end position="22"/>
    </location>
</feature>
<dbReference type="InterPro" id="IPR036890">
    <property type="entry name" value="HATPase_C_sf"/>
</dbReference>
<dbReference type="EMBL" id="KZ819662">
    <property type="protein sequence ID" value="PWN30879.1"/>
    <property type="molecule type" value="Genomic_DNA"/>
</dbReference>
<dbReference type="InterPro" id="IPR042121">
    <property type="entry name" value="MutL_C_regsub"/>
</dbReference>
<dbReference type="Gene3D" id="3.30.1370.100">
    <property type="entry name" value="MutL, C-terminal domain, regulatory subdomain"/>
    <property type="match status" value="1"/>
</dbReference>